<dbReference type="InterPro" id="IPR024528">
    <property type="entry name" value="ThrE_2"/>
</dbReference>
<dbReference type="Proteomes" id="UP000318297">
    <property type="component" value="Unassembled WGS sequence"/>
</dbReference>
<keyword evidence="5 7" id="KW-0472">Membrane</keyword>
<sequence>MAQHGEYTDPGGIPLPGRLRFLQGEPVTEPLPIAESLRNTPYRDPRAMAAPEQDAATRKALELAVRVGELMLRCGAGTRDVESAVVAVAAAAGLRRLEVDITNQSLLVQAPAPSGTPVTMLRVVRSNTRDFARLTSVHGLVEELVRGGIDDVDAAMRRLRRIQRTSRLYPRWLISLGYAGLAGSVCALLGGHTMAIVVAVVSALLVDRIGRELSKRAIPSFYAAAAGGAISVVLAWAGYLVAAHGWLGLHMTAADFAYAVSSGIVVLLPGRAMASAVEDAITGYPVTGAGRLLTVFLSTSGIIVGVAAGLSITLRLDGALDLHLTAPKALQFGSAAASVWLQTVCGVIGGVSSAVTLRVMPKHLLLAGVLGGLGLFLAAALPQYLGTGATTAVAVAAICAGVLGRILGLRLGAPALVVVVPAVSPLLPGLSIFRGMYEAVAGSIVSTSVTTQGQAIATMMGAAATALAISTGVVLGDVVSAPFDQRVLRRGRTRRR</sequence>
<dbReference type="PANTHER" id="PTHR34390:SF2">
    <property type="entry name" value="SUCCINATE TRANSPORTER SUBUNIT YJJP-RELATED"/>
    <property type="match status" value="1"/>
</dbReference>
<dbReference type="AlphaFoldDB" id="A0A561E7R0"/>
<evidence type="ECO:0000256" key="6">
    <source>
        <dbReference type="ARBA" id="ARBA00034125"/>
    </source>
</evidence>
<evidence type="ECO:0000256" key="2">
    <source>
        <dbReference type="ARBA" id="ARBA00022475"/>
    </source>
</evidence>
<reference evidence="10 11" key="1">
    <citation type="submission" date="2019-06" db="EMBL/GenBank/DDBJ databases">
        <title>Sequencing the genomes of 1000 actinobacteria strains.</title>
        <authorList>
            <person name="Klenk H.-P."/>
        </authorList>
    </citation>
    <scope>NUCLEOTIDE SEQUENCE [LARGE SCALE GENOMIC DNA]</scope>
    <source>
        <strain evidence="10 11">DSM 19560</strain>
    </source>
</reference>
<evidence type="ECO:0000256" key="7">
    <source>
        <dbReference type="SAM" id="Phobius"/>
    </source>
</evidence>
<comment type="similarity">
    <text evidence="6">Belongs to the ThrE exporter (TC 2.A.79) family.</text>
</comment>
<feature type="domain" description="Threonine/Serine exporter ThrE" evidence="9">
    <location>
        <begin position="343"/>
        <end position="477"/>
    </location>
</feature>
<evidence type="ECO:0000256" key="4">
    <source>
        <dbReference type="ARBA" id="ARBA00022989"/>
    </source>
</evidence>
<accession>A0A561E7R0</accession>
<evidence type="ECO:0000256" key="3">
    <source>
        <dbReference type="ARBA" id="ARBA00022692"/>
    </source>
</evidence>
<dbReference type="RefSeq" id="WP_145225039.1">
    <property type="nucleotide sequence ID" value="NZ_VIVQ01000001.1"/>
</dbReference>
<evidence type="ECO:0000256" key="5">
    <source>
        <dbReference type="ARBA" id="ARBA00023136"/>
    </source>
</evidence>
<dbReference type="Pfam" id="PF06738">
    <property type="entry name" value="ThrE"/>
    <property type="match status" value="1"/>
</dbReference>
<evidence type="ECO:0000313" key="10">
    <source>
        <dbReference type="EMBL" id="TWE11641.1"/>
    </source>
</evidence>
<dbReference type="GO" id="GO:0015744">
    <property type="term" value="P:succinate transport"/>
    <property type="evidence" value="ECO:0007669"/>
    <property type="project" value="TreeGrafter"/>
</dbReference>
<dbReference type="GO" id="GO:0005886">
    <property type="term" value="C:plasma membrane"/>
    <property type="evidence" value="ECO:0007669"/>
    <property type="project" value="UniProtKB-SubCell"/>
</dbReference>
<comment type="subcellular location">
    <subcellularLocation>
        <location evidence="1">Cell membrane</location>
        <topology evidence="1">Multi-pass membrane protein</topology>
    </subcellularLocation>
</comment>
<keyword evidence="4 7" id="KW-1133">Transmembrane helix</keyword>
<feature type="transmembrane region" description="Helical" evidence="7">
    <location>
        <begin position="364"/>
        <end position="385"/>
    </location>
</feature>
<evidence type="ECO:0000256" key="1">
    <source>
        <dbReference type="ARBA" id="ARBA00004651"/>
    </source>
</evidence>
<evidence type="ECO:0000313" key="11">
    <source>
        <dbReference type="Proteomes" id="UP000318297"/>
    </source>
</evidence>
<dbReference type="InterPro" id="IPR010619">
    <property type="entry name" value="ThrE-like_N"/>
</dbReference>
<name>A0A561E7R0_9MICO</name>
<dbReference type="PANTHER" id="PTHR34390">
    <property type="entry name" value="UPF0442 PROTEIN YJJB-RELATED"/>
    <property type="match status" value="1"/>
</dbReference>
<feature type="domain" description="Threonine/serine exporter-like N-terminal" evidence="8">
    <location>
        <begin position="63"/>
        <end position="312"/>
    </location>
</feature>
<evidence type="ECO:0000259" key="8">
    <source>
        <dbReference type="Pfam" id="PF06738"/>
    </source>
</evidence>
<feature type="transmembrane region" description="Helical" evidence="7">
    <location>
        <begin position="289"/>
        <end position="312"/>
    </location>
</feature>
<feature type="transmembrane region" description="Helical" evidence="7">
    <location>
        <begin position="391"/>
        <end position="408"/>
    </location>
</feature>
<dbReference type="Pfam" id="PF12821">
    <property type="entry name" value="ThrE_2"/>
    <property type="match status" value="1"/>
</dbReference>
<feature type="transmembrane region" description="Helical" evidence="7">
    <location>
        <begin position="247"/>
        <end position="268"/>
    </location>
</feature>
<gene>
    <name evidence="10" type="ORF">BKA23_0421</name>
</gene>
<evidence type="ECO:0000259" key="9">
    <source>
        <dbReference type="Pfam" id="PF12821"/>
    </source>
</evidence>
<feature type="transmembrane region" description="Helical" evidence="7">
    <location>
        <begin position="332"/>
        <end position="357"/>
    </location>
</feature>
<feature type="transmembrane region" description="Helical" evidence="7">
    <location>
        <begin position="221"/>
        <end position="241"/>
    </location>
</feature>
<keyword evidence="3 7" id="KW-0812">Transmembrane</keyword>
<keyword evidence="2" id="KW-1003">Cell membrane</keyword>
<protein>
    <submittedName>
        <fullName evidence="10">Uncharacterized membrane protein YjjP (DUF1212 family)</fullName>
    </submittedName>
</protein>
<feature type="transmembrane region" description="Helical" evidence="7">
    <location>
        <begin position="415"/>
        <end position="436"/>
    </location>
</feature>
<dbReference type="EMBL" id="VIVQ01000001">
    <property type="protein sequence ID" value="TWE11641.1"/>
    <property type="molecule type" value="Genomic_DNA"/>
</dbReference>
<dbReference type="OrthoDB" id="9763957at2"/>
<feature type="transmembrane region" description="Helical" evidence="7">
    <location>
        <begin position="191"/>
        <end position="209"/>
    </location>
</feature>
<dbReference type="GO" id="GO:0022857">
    <property type="term" value="F:transmembrane transporter activity"/>
    <property type="evidence" value="ECO:0007669"/>
    <property type="project" value="InterPro"/>
</dbReference>
<comment type="caution">
    <text evidence="10">The sequence shown here is derived from an EMBL/GenBank/DDBJ whole genome shotgun (WGS) entry which is preliminary data.</text>
</comment>
<dbReference type="InterPro" id="IPR050539">
    <property type="entry name" value="ThrE_Dicarb/AminoAcid_Exp"/>
</dbReference>
<feature type="transmembrane region" description="Helical" evidence="7">
    <location>
        <begin position="456"/>
        <end position="480"/>
    </location>
</feature>
<proteinExistence type="inferred from homology"/>
<organism evidence="10 11">
    <name type="scientific">Rudaeicoccus suwonensis</name>
    <dbReference type="NCBI Taxonomy" id="657409"/>
    <lineage>
        <taxon>Bacteria</taxon>
        <taxon>Bacillati</taxon>
        <taxon>Actinomycetota</taxon>
        <taxon>Actinomycetes</taxon>
        <taxon>Micrococcales</taxon>
        <taxon>Dermacoccaceae</taxon>
        <taxon>Rudaeicoccus</taxon>
    </lineage>
</organism>
<keyword evidence="11" id="KW-1185">Reference proteome</keyword>